<dbReference type="InterPro" id="IPR050106">
    <property type="entry name" value="HistidinolP_aminotransfase"/>
</dbReference>
<dbReference type="Pfam" id="PF00155">
    <property type="entry name" value="Aminotran_1_2"/>
    <property type="match status" value="1"/>
</dbReference>
<protein>
    <recommendedName>
        <fullName evidence="9">Histidinol-phosphate aminotransferase</fullName>
        <ecNumber evidence="9">2.6.1.9</ecNumber>
    </recommendedName>
    <alternativeName>
        <fullName evidence="9">Imidazole acetol-phosphate transaminase</fullName>
    </alternativeName>
</protein>
<evidence type="ECO:0000256" key="2">
    <source>
        <dbReference type="ARBA" id="ARBA00005011"/>
    </source>
</evidence>
<keyword evidence="9" id="KW-0368">Histidine biosynthesis</keyword>
<accession>D8K8T8</accession>
<dbReference type="InterPro" id="IPR015424">
    <property type="entry name" value="PyrdxlP-dep_Trfase"/>
</dbReference>
<organism evidence="11 12">
    <name type="scientific">Nitrosococcus watsoni (strain C-113)</name>
    <dbReference type="NCBI Taxonomy" id="105559"/>
    <lineage>
        <taxon>Bacteria</taxon>
        <taxon>Pseudomonadati</taxon>
        <taxon>Pseudomonadota</taxon>
        <taxon>Gammaproteobacteria</taxon>
        <taxon>Chromatiales</taxon>
        <taxon>Chromatiaceae</taxon>
        <taxon>Nitrosococcus</taxon>
    </lineage>
</organism>
<evidence type="ECO:0000256" key="9">
    <source>
        <dbReference type="HAMAP-Rule" id="MF_01023"/>
    </source>
</evidence>
<dbReference type="CDD" id="cd00609">
    <property type="entry name" value="AAT_like"/>
    <property type="match status" value="1"/>
</dbReference>
<dbReference type="RefSeq" id="WP_013219260.1">
    <property type="nucleotide sequence ID" value="NC_014315.1"/>
</dbReference>
<gene>
    <name evidence="9" type="primary">hisC</name>
    <name evidence="11" type="ordered locus">Nwat_0175</name>
</gene>
<evidence type="ECO:0000259" key="10">
    <source>
        <dbReference type="Pfam" id="PF00155"/>
    </source>
</evidence>
<dbReference type="NCBIfam" id="TIGR01141">
    <property type="entry name" value="hisC"/>
    <property type="match status" value="1"/>
</dbReference>
<evidence type="ECO:0000256" key="6">
    <source>
        <dbReference type="ARBA" id="ARBA00022679"/>
    </source>
</evidence>
<dbReference type="PANTHER" id="PTHR43643:SF3">
    <property type="entry name" value="HISTIDINOL-PHOSPHATE AMINOTRANSFERASE"/>
    <property type="match status" value="1"/>
</dbReference>
<reference evidence="11 12" key="1">
    <citation type="submission" date="2010-06" db="EMBL/GenBank/DDBJ databases">
        <title>Complete sequence of chromosome of Nitrosococcus watsoni C-113.</title>
        <authorList>
            <consortium name="US DOE Joint Genome Institute"/>
            <person name="Lucas S."/>
            <person name="Copeland A."/>
            <person name="Lapidus A."/>
            <person name="Cheng J.-F."/>
            <person name="Bruce D."/>
            <person name="Goodwin L."/>
            <person name="Pitluck S."/>
            <person name="Malfatti S.A."/>
            <person name="Chain P.S.G."/>
            <person name="Land M."/>
            <person name="Hauser L."/>
            <person name="Kyrpides N."/>
            <person name="Ivanova N."/>
            <person name="Cambell M.A."/>
            <person name="Heidelberg J.F."/>
            <person name="Klotz M.G."/>
            <person name="Woyke T."/>
        </authorList>
    </citation>
    <scope>NUCLEOTIDE SEQUENCE [LARGE SCALE GENOMIC DNA]</scope>
    <source>
        <strain evidence="11 12">C-113</strain>
    </source>
</reference>
<dbReference type="Gene3D" id="3.90.1150.10">
    <property type="entry name" value="Aspartate Aminotransferase, domain 1"/>
    <property type="match status" value="1"/>
</dbReference>
<dbReference type="UniPathway" id="UPA00031">
    <property type="reaction ID" value="UER00012"/>
</dbReference>
<comment type="catalytic activity">
    <reaction evidence="8 9">
        <text>L-histidinol phosphate + 2-oxoglutarate = 3-(imidazol-4-yl)-2-oxopropyl phosphate + L-glutamate</text>
        <dbReference type="Rhea" id="RHEA:23744"/>
        <dbReference type="ChEBI" id="CHEBI:16810"/>
        <dbReference type="ChEBI" id="CHEBI:29985"/>
        <dbReference type="ChEBI" id="CHEBI:57766"/>
        <dbReference type="ChEBI" id="CHEBI:57980"/>
        <dbReference type="EC" id="2.6.1.9"/>
    </reaction>
</comment>
<dbReference type="STRING" id="105559.Nwat_0175"/>
<dbReference type="Proteomes" id="UP000000393">
    <property type="component" value="Chromosome"/>
</dbReference>
<keyword evidence="5 9" id="KW-0032">Aminotransferase</keyword>
<comment type="cofactor">
    <cofactor evidence="1 9">
        <name>pyridoxal 5'-phosphate</name>
        <dbReference type="ChEBI" id="CHEBI:597326"/>
    </cofactor>
</comment>
<evidence type="ECO:0000313" key="12">
    <source>
        <dbReference type="Proteomes" id="UP000000393"/>
    </source>
</evidence>
<dbReference type="SUPFAM" id="SSF53383">
    <property type="entry name" value="PLP-dependent transferases"/>
    <property type="match status" value="1"/>
</dbReference>
<evidence type="ECO:0000313" key="11">
    <source>
        <dbReference type="EMBL" id="ADJ27148.1"/>
    </source>
</evidence>
<dbReference type="eggNOG" id="COG0079">
    <property type="taxonomic scope" value="Bacteria"/>
</dbReference>
<dbReference type="GO" id="GO:0030170">
    <property type="term" value="F:pyridoxal phosphate binding"/>
    <property type="evidence" value="ECO:0007669"/>
    <property type="project" value="InterPro"/>
</dbReference>
<dbReference type="GO" id="GO:0004400">
    <property type="term" value="F:histidinol-phosphate transaminase activity"/>
    <property type="evidence" value="ECO:0007669"/>
    <property type="project" value="UniProtKB-UniRule"/>
</dbReference>
<dbReference type="HAMAP" id="MF_01023">
    <property type="entry name" value="HisC_aminotrans_2"/>
    <property type="match status" value="1"/>
</dbReference>
<name>D8K8T8_NITWC</name>
<sequence length="370" mass="40707">MAESLFCQLAAAGVQGLTPYQPGKPIEELEREYGVRGAVKLASNENPLGPSPLAIDAIYGVLRESGRYPDGNGFALKAALSQCLGVPANQITLGNGSSDLLEFAARVLISPEHEVIYSQYCFALYPLLIQILGAKGHVVSAKGFGHNLEAMAKAVNSQTRLVYIANPNNPTGTWLRSDELEAFLAALPEHVLVVLDEAYYEYVNETQYPYSLAWMSRYPNLMITRTFSKIYGLAGLRIGYGVSHPDLADLMNRVRPPFNVNNLALAAATAALQDHDHLQRSRKVNQAGMAQLTAAFTALDLDYIPSVANFVTVNVRKSGDKVYEDLLRHGVIVRPMTGYGLPRHVRVTVGREEENTRFIQALENVLEEFR</sequence>
<dbReference type="InterPro" id="IPR015422">
    <property type="entry name" value="PyrdxlP-dep_Trfase_small"/>
</dbReference>
<dbReference type="Gene3D" id="3.40.640.10">
    <property type="entry name" value="Type I PLP-dependent aspartate aminotransferase-like (Major domain)"/>
    <property type="match status" value="1"/>
</dbReference>
<dbReference type="OrthoDB" id="9813612at2"/>
<keyword evidence="7 9" id="KW-0663">Pyridoxal phosphate</keyword>
<evidence type="ECO:0000256" key="4">
    <source>
        <dbReference type="ARBA" id="ARBA00011738"/>
    </source>
</evidence>
<evidence type="ECO:0000256" key="3">
    <source>
        <dbReference type="ARBA" id="ARBA00007970"/>
    </source>
</evidence>
<feature type="modified residue" description="N6-(pyridoxal phosphate)lysine" evidence="9">
    <location>
        <position position="229"/>
    </location>
</feature>
<dbReference type="KEGG" id="nwa:Nwat_0175"/>
<keyword evidence="12" id="KW-1185">Reference proteome</keyword>
<dbReference type="InterPro" id="IPR004839">
    <property type="entry name" value="Aminotransferase_I/II_large"/>
</dbReference>
<comment type="pathway">
    <text evidence="2 9">Amino-acid biosynthesis; L-histidine biosynthesis; L-histidine from 5-phospho-alpha-D-ribose 1-diphosphate: step 7/9.</text>
</comment>
<dbReference type="EMBL" id="CP002086">
    <property type="protein sequence ID" value="ADJ27148.1"/>
    <property type="molecule type" value="Genomic_DNA"/>
</dbReference>
<dbReference type="EC" id="2.6.1.9" evidence="9"/>
<dbReference type="HOGENOM" id="CLU_017584_3_3_6"/>
<dbReference type="PANTHER" id="PTHR43643">
    <property type="entry name" value="HISTIDINOL-PHOSPHATE AMINOTRANSFERASE 2"/>
    <property type="match status" value="1"/>
</dbReference>
<comment type="subunit">
    <text evidence="4 9">Homodimer.</text>
</comment>
<dbReference type="GO" id="GO:0000105">
    <property type="term" value="P:L-histidine biosynthetic process"/>
    <property type="evidence" value="ECO:0007669"/>
    <property type="project" value="UniProtKB-UniRule"/>
</dbReference>
<feature type="domain" description="Aminotransferase class I/classII large" evidence="10">
    <location>
        <begin position="39"/>
        <end position="362"/>
    </location>
</feature>
<evidence type="ECO:0000256" key="8">
    <source>
        <dbReference type="ARBA" id="ARBA00047481"/>
    </source>
</evidence>
<evidence type="ECO:0000256" key="1">
    <source>
        <dbReference type="ARBA" id="ARBA00001933"/>
    </source>
</evidence>
<keyword evidence="6 9" id="KW-0808">Transferase</keyword>
<dbReference type="InterPro" id="IPR005861">
    <property type="entry name" value="HisP_aminotrans"/>
</dbReference>
<dbReference type="AlphaFoldDB" id="D8K8T8"/>
<keyword evidence="9" id="KW-0028">Amino-acid biosynthesis</keyword>
<evidence type="ECO:0000256" key="7">
    <source>
        <dbReference type="ARBA" id="ARBA00022898"/>
    </source>
</evidence>
<dbReference type="InterPro" id="IPR015421">
    <property type="entry name" value="PyrdxlP-dep_Trfase_major"/>
</dbReference>
<evidence type="ECO:0000256" key="5">
    <source>
        <dbReference type="ARBA" id="ARBA00022576"/>
    </source>
</evidence>
<proteinExistence type="inferred from homology"/>
<comment type="similarity">
    <text evidence="3 9">Belongs to the class-II pyridoxal-phosphate-dependent aminotransferase family. Histidinol-phosphate aminotransferase subfamily.</text>
</comment>